<dbReference type="OMA" id="WNLNHTK"/>
<protein>
    <recommendedName>
        <fullName evidence="1">PRELI/MSF1 domain-containing protein</fullName>
    </recommendedName>
</protein>
<evidence type="ECO:0000259" key="1">
    <source>
        <dbReference type="PROSITE" id="PS50904"/>
    </source>
</evidence>
<reference evidence="2 3" key="1">
    <citation type="journal article" date="2008" name="Nature">
        <title>The Trichoplax genome and the nature of placozoans.</title>
        <authorList>
            <person name="Srivastava M."/>
            <person name="Begovic E."/>
            <person name="Chapman J."/>
            <person name="Putnam N.H."/>
            <person name="Hellsten U."/>
            <person name="Kawashima T."/>
            <person name="Kuo A."/>
            <person name="Mitros T."/>
            <person name="Salamov A."/>
            <person name="Carpenter M.L."/>
            <person name="Signorovitch A.Y."/>
            <person name="Moreno M.A."/>
            <person name="Kamm K."/>
            <person name="Grimwood J."/>
            <person name="Schmutz J."/>
            <person name="Shapiro H."/>
            <person name="Grigoriev I.V."/>
            <person name="Buss L.W."/>
            <person name="Schierwater B."/>
            <person name="Dellaporta S.L."/>
            <person name="Rokhsar D.S."/>
        </authorList>
    </citation>
    <scope>NUCLEOTIDE SEQUENCE [LARGE SCALE GENOMIC DNA]</scope>
    <source>
        <strain evidence="2 3">Grell-BS-1999</strain>
    </source>
</reference>
<dbReference type="RefSeq" id="XP_002110442.1">
    <property type="nucleotide sequence ID" value="XM_002110406.1"/>
</dbReference>
<organism evidence="2 3">
    <name type="scientific">Trichoplax adhaerens</name>
    <name type="common">Trichoplax reptans</name>
    <dbReference type="NCBI Taxonomy" id="10228"/>
    <lineage>
        <taxon>Eukaryota</taxon>
        <taxon>Metazoa</taxon>
        <taxon>Placozoa</taxon>
        <taxon>Uniplacotomia</taxon>
        <taxon>Trichoplacea</taxon>
        <taxon>Trichoplacidae</taxon>
        <taxon>Trichoplax</taxon>
    </lineage>
</organism>
<dbReference type="AlphaFoldDB" id="B3RS28"/>
<dbReference type="KEGG" id="tad:TRIADDRAFT_22236"/>
<dbReference type="OrthoDB" id="341300at2759"/>
<evidence type="ECO:0000313" key="2">
    <source>
        <dbReference type="EMBL" id="EDV26446.1"/>
    </source>
</evidence>
<gene>
    <name evidence="2" type="ORF">TRIADDRAFT_22236</name>
</gene>
<dbReference type="PhylomeDB" id="B3RS28"/>
<dbReference type="GO" id="GO:0015914">
    <property type="term" value="P:phospholipid transport"/>
    <property type="evidence" value="ECO:0000318"/>
    <property type="project" value="GO_Central"/>
</dbReference>
<proteinExistence type="predicted"/>
<dbReference type="GO" id="GO:1990050">
    <property type="term" value="F:phosphatidic acid transfer activity"/>
    <property type="evidence" value="ECO:0000318"/>
    <property type="project" value="GO_Central"/>
</dbReference>
<evidence type="ECO:0000313" key="3">
    <source>
        <dbReference type="Proteomes" id="UP000009022"/>
    </source>
</evidence>
<dbReference type="STRING" id="10228.B3RS28"/>
<dbReference type="GO" id="GO:0005758">
    <property type="term" value="C:mitochondrial intermembrane space"/>
    <property type="evidence" value="ECO:0000318"/>
    <property type="project" value="GO_Central"/>
</dbReference>
<dbReference type="InParanoid" id="B3RS28"/>
<dbReference type="Pfam" id="PF04707">
    <property type="entry name" value="PRELI"/>
    <property type="match status" value="1"/>
</dbReference>
<dbReference type="Proteomes" id="UP000009022">
    <property type="component" value="Unassembled WGS sequence"/>
</dbReference>
<dbReference type="PROSITE" id="PS50904">
    <property type="entry name" value="PRELI_MSF1"/>
    <property type="match status" value="1"/>
</dbReference>
<dbReference type="InterPro" id="IPR037365">
    <property type="entry name" value="Slowmo/Ups"/>
</dbReference>
<dbReference type="EMBL" id="DS985243">
    <property type="protein sequence ID" value="EDV26446.1"/>
    <property type="molecule type" value="Genomic_DNA"/>
</dbReference>
<feature type="domain" description="PRELI/MSF1" evidence="1">
    <location>
        <begin position="2"/>
        <end position="161"/>
    </location>
</feature>
<dbReference type="CTD" id="6752189"/>
<dbReference type="PANTHER" id="PTHR11158">
    <property type="entry name" value="MSF1/PX19 RELATED"/>
    <property type="match status" value="1"/>
</dbReference>
<dbReference type="HOGENOM" id="CLU_067902_3_1_1"/>
<name>B3RS28_TRIAD</name>
<sequence>MAKFYSSSNVYNFDWDQVSAIYWKKYPNPYSPHVLTEDVIERSVVVDRKLITTRLLKKTNKLPRWGEKVSSAYIVEESIVDPVNKKLTTYTRNITLTKWLLLEEKCEYYPCSQNSNWTICKRYAWISSSMFGLAPALKAFGYERFKSNASKVKIVLTNIYN</sequence>
<accession>B3RS28</accession>
<dbReference type="GeneID" id="6752189"/>
<dbReference type="InterPro" id="IPR006797">
    <property type="entry name" value="PRELI/MSF1_dom"/>
</dbReference>
<keyword evidence="3" id="KW-1185">Reference proteome</keyword>
<dbReference type="eggNOG" id="KOG3337">
    <property type="taxonomic scope" value="Eukaryota"/>
</dbReference>